<accession>J9PV19</accession>
<dbReference type="InterPro" id="IPR008254">
    <property type="entry name" value="Flavodoxin/NO_synth"/>
</dbReference>
<dbReference type="EMBL" id="JN654439">
    <property type="protein sequence ID" value="AEZ50389.1"/>
    <property type="molecule type" value="Genomic_DNA"/>
</dbReference>
<dbReference type="KEGG" id="vg:13827905"/>
<dbReference type="Proteomes" id="UP000006287">
    <property type="component" value="Segment"/>
</dbReference>
<evidence type="ECO:0000313" key="3">
    <source>
        <dbReference type="Proteomes" id="UP000006287"/>
    </source>
</evidence>
<dbReference type="GeneID" id="13827905"/>
<keyword evidence="3" id="KW-1185">Reference proteome</keyword>
<dbReference type="Gene3D" id="3.40.50.360">
    <property type="match status" value="1"/>
</dbReference>
<proteinExistence type="predicted"/>
<gene>
    <name evidence="2" type="ORF">BPS13_0210</name>
</gene>
<dbReference type="RefSeq" id="YP_006907769.1">
    <property type="nucleotide sequence ID" value="NC_018857.1"/>
</dbReference>
<reference evidence="2 3" key="1">
    <citation type="journal article" date="2012" name="FEMS Microbiol. Lett.">
        <title>Characterization of an endolysin, LysBPS13, from a Bacillus cereus bacteriophage.</title>
        <authorList>
            <person name="Park J."/>
            <person name="Yun J."/>
            <person name="Lim J.A."/>
            <person name="Kang D.H."/>
            <person name="Ryu S."/>
        </authorList>
    </citation>
    <scope>NUCLEOTIDE SEQUENCE [LARGE SCALE GENOMIC DNA]</scope>
</reference>
<dbReference type="InterPro" id="IPR029039">
    <property type="entry name" value="Flavoprotein-like_sf"/>
</dbReference>
<name>J9PV19_9CAUD</name>
<protein>
    <submittedName>
        <fullName evidence="2">Putative flavodoxin</fullName>
    </submittedName>
</protein>
<sequence>MKSALLFYSVKGNTVGIFSDLREDEFTYIINLGDEVTTKSLVRDVIKDSDVIVLATPTYYPTYQLEPNFPKFLSKFEKELLQIRNKRVIVVGSGRSEYKHFCGAVDFFRQHYILANYVTTFKFEGYPRAKEISQFTHLYRKQLEEE</sequence>
<organism evidence="2 3">
    <name type="scientific">Bacillus phage BPS13</name>
    <dbReference type="NCBI Taxonomy" id="1136731"/>
    <lineage>
        <taxon>Viruses</taxon>
        <taxon>Duplodnaviria</taxon>
        <taxon>Heunggongvirae</taxon>
        <taxon>Uroviricota</taxon>
        <taxon>Caudoviricetes</taxon>
        <taxon>Herelleviridae</taxon>
        <taxon>Bastillevirinae</taxon>
        <taxon>Wphvirus</taxon>
        <taxon>Wphvirus BPS13</taxon>
    </lineage>
</organism>
<dbReference type="PROSITE" id="PS50902">
    <property type="entry name" value="FLAVODOXIN_LIKE"/>
    <property type="match status" value="1"/>
</dbReference>
<dbReference type="GO" id="GO:0010181">
    <property type="term" value="F:FMN binding"/>
    <property type="evidence" value="ECO:0007669"/>
    <property type="project" value="InterPro"/>
</dbReference>
<evidence type="ECO:0000313" key="2">
    <source>
        <dbReference type="EMBL" id="AEZ50389.1"/>
    </source>
</evidence>
<evidence type="ECO:0000259" key="1">
    <source>
        <dbReference type="PROSITE" id="PS50902"/>
    </source>
</evidence>
<dbReference type="Pfam" id="PF00258">
    <property type="entry name" value="Flavodoxin_1"/>
    <property type="match status" value="1"/>
</dbReference>
<dbReference type="SUPFAM" id="SSF52218">
    <property type="entry name" value="Flavoproteins"/>
    <property type="match status" value="1"/>
</dbReference>
<feature type="domain" description="Flavodoxin-like" evidence="1">
    <location>
        <begin position="3"/>
        <end position="146"/>
    </location>
</feature>